<dbReference type="AlphaFoldDB" id="A0A816GUH7"/>
<sequence length="495" mass="57834">MSYRKKGTKRKRLNGGGNKLTYIDLDSRLFAWYREKRTAHASTTNVSDIRKEKVTFRQLERQGRLLSEELNYLCPSSKWFDRFLVRHRLSLQRPKRQQKIPLEEVHQKATSFFSFLRRASRWAPKRGTMCAFTPRDIFSMDESPFSLFGGQTKRSVNDINTCNEVEGCLSNKRFCTVILTISGKDQRVGPVLLFKGMGRVSAAEDKQYAQSVKVFFTPKCVINKQTMDKYNDWFISKVQDSHPKMLIVDSAVTLYADSVQIPSYIDFPLTFRNMVMDELYNLKCFSLTSYGITSHYDVLVVSLLRRMTHLEKLTLYLRINVRFSLHHGTSNLFGDTHSYVDQTHFHNNVFVHMPQLHSCKFSISTEDVHTNDIQRTFTHSIYGQTACIIDHYCSFEAIYHVYSLPFQFTRLENIRNQFPNIMLHSVTHLSAYDMVPMKHEFFMRISRAFPTLKCFTLVNETVQTWNQNEQESDGNSLYSVIEYLSSYITSRHTCT</sequence>
<evidence type="ECO:0000313" key="2">
    <source>
        <dbReference type="EMBL" id="CAF1679983.1"/>
    </source>
</evidence>
<protein>
    <recommendedName>
        <fullName evidence="4">HTH CENPB-type domain-containing protein</fullName>
    </recommendedName>
</protein>
<accession>A0A816GUH7</accession>
<evidence type="ECO:0008006" key="4">
    <source>
        <dbReference type="Google" id="ProtNLM"/>
    </source>
</evidence>
<comment type="caution">
    <text evidence="2">The sequence shown here is derived from an EMBL/GenBank/DDBJ whole genome shotgun (WGS) entry which is preliminary data.</text>
</comment>
<dbReference type="OrthoDB" id="10035668at2759"/>
<dbReference type="Proteomes" id="UP000663834">
    <property type="component" value="Unassembled WGS sequence"/>
</dbReference>
<dbReference type="EMBL" id="CAJNOV010004239">
    <property type="protein sequence ID" value="CAF1167054.1"/>
    <property type="molecule type" value="Genomic_DNA"/>
</dbReference>
<reference evidence="2" key="1">
    <citation type="submission" date="2021-02" db="EMBL/GenBank/DDBJ databases">
        <authorList>
            <person name="Nowell W R."/>
        </authorList>
    </citation>
    <scope>NUCLEOTIDE SEQUENCE</scope>
</reference>
<evidence type="ECO:0000313" key="3">
    <source>
        <dbReference type="Proteomes" id="UP000663834"/>
    </source>
</evidence>
<dbReference type="EMBL" id="CAJNOW010020541">
    <property type="protein sequence ID" value="CAF1679983.1"/>
    <property type="molecule type" value="Genomic_DNA"/>
</dbReference>
<dbReference type="Proteomes" id="UP000663855">
    <property type="component" value="Unassembled WGS sequence"/>
</dbReference>
<evidence type="ECO:0000313" key="1">
    <source>
        <dbReference type="EMBL" id="CAF1167054.1"/>
    </source>
</evidence>
<name>A0A816GUH7_9BILA</name>
<organism evidence="2 3">
    <name type="scientific">Rotaria magnacalcarata</name>
    <dbReference type="NCBI Taxonomy" id="392030"/>
    <lineage>
        <taxon>Eukaryota</taxon>
        <taxon>Metazoa</taxon>
        <taxon>Spiralia</taxon>
        <taxon>Gnathifera</taxon>
        <taxon>Rotifera</taxon>
        <taxon>Eurotatoria</taxon>
        <taxon>Bdelloidea</taxon>
        <taxon>Philodinida</taxon>
        <taxon>Philodinidae</taxon>
        <taxon>Rotaria</taxon>
    </lineage>
</organism>
<proteinExistence type="predicted"/>
<gene>
    <name evidence="1" type="ORF">CJN711_LOCUS10308</name>
    <name evidence="2" type="ORF">KQP761_LOCUS36310</name>
</gene>